<evidence type="ECO:0000313" key="1">
    <source>
        <dbReference type="Ensembl" id="ENSPANP00000061011.1"/>
    </source>
</evidence>
<dbReference type="PANTHER" id="PTHR12138">
    <property type="entry name" value="PRIMATE-EXPANDED PROTEIN FAMILY"/>
    <property type="match status" value="1"/>
</dbReference>
<reference evidence="1 2" key="1">
    <citation type="submission" date="2012-03" db="EMBL/GenBank/DDBJ databases">
        <title>Whole Genome Assembly of Papio anubis.</title>
        <authorList>
            <person name="Liu Y.L."/>
            <person name="Abraham K.A."/>
            <person name="Akbar H.A."/>
            <person name="Ali S.A."/>
            <person name="Anosike U.A."/>
            <person name="Aqrawi P.A."/>
            <person name="Arias F.A."/>
            <person name="Attaway T.A."/>
            <person name="Awwad R.A."/>
            <person name="Babu C.B."/>
            <person name="Bandaranaike D.B."/>
            <person name="Battles P.B."/>
            <person name="Bell A.B."/>
            <person name="Beltran B.B."/>
            <person name="Berhane-Mersha D.B."/>
            <person name="Bess C.B."/>
            <person name="Bickham C.B."/>
            <person name="Bolden T.B."/>
            <person name="Carter K.C."/>
            <person name="Chau D.C."/>
            <person name="Chavez A.C."/>
            <person name="Clerc-Blankenburg K.C."/>
            <person name="Coyle M.C."/>
            <person name="Dao M.D."/>
            <person name="Davila M.L.D."/>
            <person name="Davy-Carroll L.D."/>
            <person name="Denson S.D."/>
            <person name="Dinh H.D."/>
            <person name="Fernandez S.F."/>
            <person name="Fernando P.F."/>
            <person name="Forbes L.F."/>
            <person name="Francis C.F."/>
            <person name="Francisco L.F."/>
            <person name="Fu Q.F."/>
            <person name="Garcia-Iii R.G."/>
            <person name="Garrett T.G."/>
            <person name="Gross S.G."/>
            <person name="Gubbala S.G."/>
            <person name="Hirani K.H."/>
            <person name="Hogues M.H."/>
            <person name="Hollins B.H."/>
            <person name="Jackson L.J."/>
            <person name="Javaid M.J."/>
            <person name="Jhangiani S.J."/>
            <person name="Johnson A.J."/>
            <person name="Johnson B.J."/>
            <person name="Jones J.J."/>
            <person name="Joshi V.J."/>
            <person name="Kalu J.K."/>
            <person name="Khan N.K."/>
            <person name="Korchina V.K."/>
            <person name="Kovar C.K."/>
            <person name="Lago L.L."/>
            <person name="Lara F.L."/>
            <person name="Le T.-K.L."/>
            <person name="Lee S.L."/>
            <person name="Legall-Iii F.L."/>
            <person name="Lemon S.L."/>
            <person name="Liu J.L."/>
            <person name="Liu Y.-S.L."/>
            <person name="Liyanage D.L."/>
            <person name="Lopez J.L."/>
            <person name="Lorensuhewa L.L."/>
            <person name="Mata R.M."/>
            <person name="Mathew T.M."/>
            <person name="Mercado C.M."/>
            <person name="Mercado I.M."/>
            <person name="Morales K.M."/>
            <person name="Morgan M.M."/>
            <person name="Munidasa M.M."/>
            <person name="Ngo D.N."/>
            <person name="Nguyen L.N."/>
            <person name="Nguyen T.N."/>
            <person name="Nguyen N.N."/>
            <person name="Obregon M.O."/>
            <person name="Okwuonu G.O."/>
            <person name="Ongeri F.O."/>
            <person name="Onwere C.O."/>
            <person name="Osifeso I.O."/>
            <person name="Parra A.P."/>
            <person name="Patil S.P."/>
            <person name="Perez A.P."/>
            <person name="Perez Y.P."/>
            <person name="Pham C.P."/>
            <person name="Pu L.-L.P."/>
            <person name="Puazo M.P."/>
            <person name="Quiroz J.Q."/>
            <person name="Rouhana J.R."/>
            <person name="Ruiz M.R."/>
            <person name="Ruiz S.-J.R."/>
            <person name="Saada N.S."/>
            <person name="Santibanez J.S."/>
            <person name="Scheel M.S."/>
            <person name="Schneider B.S."/>
            <person name="Simmons D.S."/>
            <person name="Sisson I.S."/>
            <person name="Tang L.-Y.T."/>
            <person name="Thornton R.T."/>
            <person name="Tisius J.T."/>
            <person name="Toledanes G.T."/>
            <person name="Trejos Z.T."/>
            <person name="Usmani K.U."/>
            <person name="Varghese R.V."/>
            <person name="Vattathil S.V."/>
            <person name="Vee V.V."/>
            <person name="Walker D.W."/>
            <person name="Weissenberger G.W."/>
            <person name="White C.W."/>
            <person name="Williams A.W."/>
            <person name="Woodworth J.W."/>
            <person name="Wright R.W."/>
            <person name="Zhu Y.Z."/>
            <person name="Han Y.H."/>
            <person name="Newsham I.N."/>
            <person name="Nazareth L.N."/>
            <person name="Worley K.W."/>
            <person name="Muzny D.M."/>
            <person name="Rogers J.R."/>
            <person name="Gibbs R.G."/>
        </authorList>
    </citation>
    <scope>NUCLEOTIDE SEQUENCE [LARGE SCALE GENOMIC DNA]</scope>
</reference>
<dbReference type="PANTHER" id="PTHR12138:SF162">
    <property type="entry name" value="CHROMOSOME UNDETERMINED SCAFFOLD_275, WHOLE GENOME SHOTGUN SEQUENCE"/>
    <property type="match status" value="1"/>
</dbReference>
<dbReference type="Ensembl" id="ENSPANT00000075407.1">
    <property type="protein sequence ID" value="ENSPANP00000061011.1"/>
    <property type="gene ID" value="ENSPANG00000040456.1"/>
</dbReference>
<reference evidence="1" key="3">
    <citation type="submission" date="2025-09" db="UniProtKB">
        <authorList>
            <consortium name="Ensembl"/>
        </authorList>
    </citation>
    <scope>IDENTIFICATION</scope>
</reference>
<sequence length="132" mass="15009">MANKKCERACERQKELDRFLIGFCCCHCLRQGLTLSPRLECSNASSAHCNLHLLGSSDFPASASRVSGSTGTHHHALLIFVYFGRHRVENDEDALIEAEAGGHDFPDRKKQKERERGFLIPRETNYFSSWVR</sequence>
<organism evidence="1 2">
    <name type="scientific">Papio anubis</name>
    <name type="common">Olive baboon</name>
    <dbReference type="NCBI Taxonomy" id="9555"/>
    <lineage>
        <taxon>Eukaryota</taxon>
        <taxon>Metazoa</taxon>
        <taxon>Chordata</taxon>
        <taxon>Craniata</taxon>
        <taxon>Vertebrata</taxon>
        <taxon>Euteleostomi</taxon>
        <taxon>Mammalia</taxon>
        <taxon>Eutheria</taxon>
        <taxon>Euarchontoglires</taxon>
        <taxon>Primates</taxon>
        <taxon>Haplorrhini</taxon>
        <taxon>Catarrhini</taxon>
        <taxon>Cercopithecidae</taxon>
        <taxon>Cercopithecinae</taxon>
        <taxon>Papio</taxon>
    </lineage>
</organism>
<dbReference type="Proteomes" id="UP000028761">
    <property type="component" value="Chromosome 1"/>
</dbReference>
<keyword evidence="2" id="KW-1185">Reference proteome</keyword>
<dbReference type="AlphaFoldDB" id="A0A8I5NTP5"/>
<proteinExistence type="predicted"/>
<evidence type="ECO:0000313" key="2">
    <source>
        <dbReference type="Proteomes" id="UP000028761"/>
    </source>
</evidence>
<dbReference type="GeneTree" id="ENSGT00940000166898"/>
<name>A0A8I5NTP5_PAPAN</name>
<accession>A0A8I5NTP5</accession>
<reference evidence="1" key="2">
    <citation type="submission" date="2025-08" db="UniProtKB">
        <authorList>
            <consortium name="Ensembl"/>
        </authorList>
    </citation>
    <scope>IDENTIFICATION</scope>
</reference>
<protein>
    <submittedName>
        <fullName evidence="1">Uncharacterized protein</fullName>
    </submittedName>
</protein>